<gene>
    <name evidence="3" type="ORF">BU16DRAFT_350725</name>
</gene>
<evidence type="ECO:0000313" key="3">
    <source>
        <dbReference type="EMBL" id="KAF2497153.1"/>
    </source>
</evidence>
<keyword evidence="2" id="KW-1133">Transmembrane helix</keyword>
<evidence type="ECO:0000256" key="2">
    <source>
        <dbReference type="SAM" id="Phobius"/>
    </source>
</evidence>
<proteinExistence type="predicted"/>
<evidence type="ECO:0000313" key="4">
    <source>
        <dbReference type="Proteomes" id="UP000799750"/>
    </source>
</evidence>
<sequence>MMGTVGDRTVKGSRMKLRSGEGRKRSRTTTTSPIRNARPGGASSRTFWIARESHSRRGRRVSRQKSPSRYQAGVAATLCRFWFIAHPSRAVSFLHQQGFLTGRVTVIACGVVSGVSSCLAIRFISSLSRLLFLPRLVTFLACIGVLLMLSFPFRATVSLISTSPHVLIFSSLSLPNFASRAYLCFGRWKTVCFIPVSHLLVVLSSHIT</sequence>
<dbReference type="AlphaFoldDB" id="A0A6A6QZW9"/>
<protein>
    <submittedName>
        <fullName evidence="3">Uncharacterized protein</fullName>
    </submittedName>
</protein>
<reference evidence="3" key="1">
    <citation type="journal article" date="2020" name="Stud. Mycol.">
        <title>101 Dothideomycetes genomes: a test case for predicting lifestyles and emergence of pathogens.</title>
        <authorList>
            <person name="Haridas S."/>
            <person name="Albert R."/>
            <person name="Binder M."/>
            <person name="Bloem J."/>
            <person name="Labutti K."/>
            <person name="Salamov A."/>
            <person name="Andreopoulos B."/>
            <person name="Baker S."/>
            <person name="Barry K."/>
            <person name="Bills G."/>
            <person name="Bluhm B."/>
            <person name="Cannon C."/>
            <person name="Castanera R."/>
            <person name="Culley D."/>
            <person name="Daum C."/>
            <person name="Ezra D."/>
            <person name="Gonzalez J."/>
            <person name="Henrissat B."/>
            <person name="Kuo A."/>
            <person name="Liang C."/>
            <person name="Lipzen A."/>
            <person name="Lutzoni F."/>
            <person name="Magnuson J."/>
            <person name="Mondo S."/>
            <person name="Nolan M."/>
            <person name="Ohm R."/>
            <person name="Pangilinan J."/>
            <person name="Park H.-J."/>
            <person name="Ramirez L."/>
            <person name="Alfaro M."/>
            <person name="Sun H."/>
            <person name="Tritt A."/>
            <person name="Yoshinaga Y."/>
            <person name="Zwiers L.-H."/>
            <person name="Turgeon B."/>
            <person name="Goodwin S."/>
            <person name="Spatafora J."/>
            <person name="Crous P."/>
            <person name="Grigoriev I."/>
        </authorList>
    </citation>
    <scope>NUCLEOTIDE SEQUENCE</scope>
    <source>
        <strain evidence="3">CBS 269.34</strain>
    </source>
</reference>
<dbReference type="EMBL" id="MU004187">
    <property type="protein sequence ID" value="KAF2497153.1"/>
    <property type="molecule type" value="Genomic_DNA"/>
</dbReference>
<organism evidence="3 4">
    <name type="scientific">Lophium mytilinum</name>
    <dbReference type="NCBI Taxonomy" id="390894"/>
    <lineage>
        <taxon>Eukaryota</taxon>
        <taxon>Fungi</taxon>
        <taxon>Dikarya</taxon>
        <taxon>Ascomycota</taxon>
        <taxon>Pezizomycotina</taxon>
        <taxon>Dothideomycetes</taxon>
        <taxon>Pleosporomycetidae</taxon>
        <taxon>Mytilinidiales</taxon>
        <taxon>Mytilinidiaceae</taxon>
        <taxon>Lophium</taxon>
    </lineage>
</organism>
<evidence type="ECO:0000256" key="1">
    <source>
        <dbReference type="SAM" id="MobiDB-lite"/>
    </source>
</evidence>
<feature type="region of interest" description="Disordered" evidence="1">
    <location>
        <begin position="1"/>
        <end position="42"/>
    </location>
</feature>
<accession>A0A6A6QZW9</accession>
<keyword evidence="2" id="KW-0812">Transmembrane</keyword>
<keyword evidence="4" id="KW-1185">Reference proteome</keyword>
<feature type="transmembrane region" description="Helical" evidence="2">
    <location>
        <begin position="136"/>
        <end position="153"/>
    </location>
</feature>
<name>A0A6A6QZW9_9PEZI</name>
<feature type="transmembrane region" description="Helical" evidence="2">
    <location>
        <begin position="105"/>
        <end position="124"/>
    </location>
</feature>
<keyword evidence="2" id="KW-0472">Membrane</keyword>
<dbReference type="Proteomes" id="UP000799750">
    <property type="component" value="Unassembled WGS sequence"/>
</dbReference>